<name>A0ABZ0V0X1_9RHOB</name>
<sequence length="103" mass="10482">MKKAILLATVLFVAACQTDTSDGATISNTAPTVKSCQAEGGKLMNAKAGAICSMPTSDAGQKCTSSSQCVGLCMANGQCSAHESNFGCQDVLEDGVRVTICID</sequence>
<feature type="signal peptide" evidence="1">
    <location>
        <begin position="1"/>
        <end position="18"/>
    </location>
</feature>
<accession>A0ABZ0V0X1</accession>
<evidence type="ECO:0000256" key="1">
    <source>
        <dbReference type="SAM" id="SignalP"/>
    </source>
</evidence>
<evidence type="ECO:0000313" key="2">
    <source>
        <dbReference type="EMBL" id="WPZ21673.1"/>
    </source>
</evidence>
<reference evidence="2 3" key="1">
    <citation type="submission" date="2023-11" db="EMBL/GenBank/DDBJ databases">
        <title>From the Deep-Sea to the Surface: Bacterial Genomes Isolated from the Moytirra Hydrothermal Vent Plume.</title>
        <authorList>
            <person name="Major S.R."/>
        </authorList>
    </citation>
    <scope>NUCLEOTIDE SEQUENCE [LARGE SCALE GENOMIC DNA]</scope>
    <source>
        <strain evidence="2 3">OXR-9</strain>
    </source>
</reference>
<dbReference type="PROSITE" id="PS51257">
    <property type="entry name" value="PROKAR_LIPOPROTEIN"/>
    <property type="match status" value="1"/>
</dbReference>
<keyword evidence="3" id="KW-1185">Reference proteome</keyword>
<organism evidence="2 3">
    <name type="scientific">Sulfitobacter faviae</name>
    <dbReference type="NCBI Taxonomy" id="1775881"/>
    <lineage>
        <taxon>Bacteria</taxon>
        <taxon>Pseudomonadati</taxon>
        <taxon>Pseudomonadota</taxon>
        <taxon>Alphaproteobacteria</taxon>
        <taxon>Rhodobacterales</taxon>
        <taxon>Roseobacteraceae</taxon>
        <taxon>Sulfitobacter</taxon>
    </lineage>
</organism>
<keyword evidence="1" id="KW-0732">Signal</keyword>
<gene>
    <name evidence="2" type="ORF">T7987_00050</name>
</gene>
<proteinExistence type="predicted"/>
<evidence type="ECO:0000313" key="3">
    <source>
        <dbReference type="Proteomes" id="UP001326567"/>
    </source>
</evidence>
<dbReference type="Proteomes" id="UP001326567">
    <property type="component" value="Chromosome"/>
</dbReference>
<protein>
    <recommendedName>
        <fullName evidence="4">Lipoprotein</fullName>
    </recommendedName>
</protein>
<dbReference type="EMBL" id="CP139725">
    <property type="protein sequence ID" value="WPZ21673.1"/>
    <property type="molecule type" value="Genomic_DNA"/>
</dbReference>
<evidence type="ECO:0008006" key="4">
    <source>
        <dbReference type="Google" id="ProtNLM"/>
    </source>
</evidence>
<feature type="chain" id="PRO_5046331124" description="Lipoprotein" evidence="1">
    <location>
        <begin position="19"/>
        <end position="103"/>
    </location>
</feature>
<dbReference type="RefSeq" id="WP_322328576.1">
    <property type="nucleotide sequence ID" value="NZ_CP139725.1"/>
</dbReference>